<evidence type="ECO:0000256" key="1">
    <source>
        <dbReference type="ARBA" id="ARBA00021292"/>
    </source>
</evidence>
<comment type="caution">
    <text evidence="6">The sequence shown here is derived from an EMBL/GenBank/DDBJ whole genome shotgun (WGS) entry which is preliminary data.</text>
</comment>
<proteinExistence type="predicted"/>
<feature type="domain" description="Glycosyltransferase subfamily 4-like N-terminal" evidence="5">
    <location>
        <begin position="15"/>
        <end position="187"/>
    </location>
</feature>
<dbReference type="Gene3D" id="3.40.50.2000">
    <property type="entry name" value="Glycogen Phosphorylase B"/>
    <property type="match status" value="2"/>
</dbReference>
<sequence>MTRRRVVVITHTAEIGGAEAALLKLLAELDRERFEPYAVVFAHGPLVSRLRALGIPTRVLPLGRAGAVTRTETSSLPALAGAAAGTAAFVPRLVRALRSSGAELAIANSLKAATVLAAAAPLAGLPWVWQLHDRLASDYLPARTAWAMRGLARVGPRCVVVNSEAVRTTLGRIRPERSVVAYPGLDDAGFAHPRAETFERPERPLIGILGRISATKGQREFVEAARRLAADHPGARFRIVGAALFQDGDYEHALRAEVARAGLDELIEFAGWSDDPAAAIRALDLLVHASPVPEPFGQVVVEAMAAGVPVVATDAGGVPEILDPDGSAVAVADGVRRSELGILARPGDAGALARAIRLALDDPGAAREAAARARLSALARFTAAGTARTAEGAWARALPEIGGIAH</sequence>
<dbReference type="InterPro" id="IPR028098">
    <property type="entry name" value="Glyco_trans_4-like_N"/>
</dbReference>
<dbReference type="PANTHER" id="PTHR45947:SF3">
    <property type="entry name" value="SULFOQUINOVOSYL TRANSFERASE SQD2"/>
    <property type="match status" value="1"/>
</dbReference>
<accession>A0ABV8Q5V1</accession>
<dbReference type="SUPFAM" id="SSF53756">
    <property type="entry name" value="UDP-Glycosyltransferase/glycogen phosphorylase"/>
    <property type="match status" value="1"/>
</dbReference>
<dbReference type="PANTHER" id="PTHR45947">
    <property type="entry name" value="SULFOQUINOVOSYL TRANSFERASE SQD2"/>
    <property type="match status" value="1"/>
</dbReference>
<organism evidence="6 7">
    <name type="scientific">Gryllotalpicola reticulitermitis</name>
    <dbReference type="NCBI Taxonomy" id="1184153"/>
    <lineage>
        <taxon>Bacteria</taxon>
        <taxon>Bacillati</taxon>
        <taxon>Actinomycetota</taxon>
        <taxon>Actinomycetes</taxon>
        <taxon>Micrococcales</taxon>
        <taxon>Microbacteriaceae</taxon>
        <taxon>Gryllotalpicola</taxon>
    </lineage>
</organism>
<reference evidence="7" key="1">
    <citation type="journal article" date="2019" name="Int. J. Syst. Evol. Microbiol.">
        <title>The Global Catalogue of Microorganisms (GCM) 10K type strain sequencing project: providing services to taxonomists for standard genome sequencing and annotation.</title>
        <authorList>
            <consortium name="The Broad Institute Genomics Platform"/>
            <consortium name="The Broad Institute Genome Sequencing Center for Infectious Disease"/>
            <person name="Wu L."/>
            <person name="Ma J."/>
        </authorList>
    </citation>
    <scope>NUCLEOTIDE SEQUENCE [LARGE SCALE GENOMIC DNA]</scope>
    <source>
        <strain evidence="7">CGMCC 1.10363</strain>
    </source>
</reference>
<dbReference type="CDD" id="cd03801">
    <property type="entry name" value="GT4_PimA-like"/>
    <property type="match status" value="1"/>
</dbReference>
<dbReference type="Pfam" id="PF13439">
    <property type="entry name" value="Glyco_transf_4"/>
    <property type="match status" value="1"/>
</dbReference>
<evidence type="ECO:0000259" key="5">
    <source>
        <dbReference type="Pfam" id="PF13439"/>
    </source>
</evidence>
<feature type="domain" description="Glycosyl transferase family 1" evidence="4">
    <location>
        <begin position="196"/>
        <end position="374"/>
    </location>
</feature>
<protein>
    <recommendedName>
        <fullName evidence="1">D-inositol 3-phosphate glycosyltransferase</fullName>
    </recommendedName>
</protein>
<evidence type="ECO:0000259" key="4">
    <source>
        <dbReference type="Pfam" id="PF00534"/>
    </source>
</evidence>
<dbReference type="InterPro" id="IPR050194">
    <property type="entry name" value="Glycosyltransferase_grp1"/>
</dbReference>
<evidence type="ECO:0000256" key="2">
    <source>
        <dbReference type="ARBA" id="ARBA00022676"/>
    </source>
</evidence>
<dbReference type="RefSeq" id="WP_390228780.1">
    <property type="nucleotide sequence ID" value="NZ_JBHSCN010000005.1"/>
</dbReference>
<dbReference type="InterPro" id="IPR001296">
    <property type="entry name" value="Glyco_trans_1"/>
</dbReference>
<evidence type="ECO:0000256" key="3">
    <source>
        <dbReference type="ARBA" id="ARBA00022679"/>
    </source>
</evidence>
<dbReference type="Proteomes" id="UP001595900">
    <property type="component" value="Unassembled WGS sequence"/>
</dbReference>
<evidence type="ECO:0000313" key="6">
    <source>
        <dbReference type="EMBL" id="MFC4243700.1"/>
    </source>
</evidence>
<keyword evidence="3 6" id="KW-0808">Transferase</keyword>
<gene>
    <name evidence="6" type="ORF">ACFOYW_09970</name>
</gene>
<evidence type="ECO:0000313" key="7">
    <source>
        <dbReference type="Proteomes" id="UP001595900"/>
    </source>
</evidence>
<keyword evidence="2 6" id="KW-0328">Glycosyltransferase</keyword>
<dbReference type="EMBL" id="JBHSCN010000005">
    <property type="protein sequence ID" value="MFC4243700.1"/>
    <property type="molecule type" value="Genomic_DNA"/>
</dbReference>
<name>A0ABV8Q5V1_9MICO</name>
<dbReference type="Pfam" id="PF00534">
    <property type="entry name" value="Glycos_transf_1"/>
    <property type="match status" value="1"/>
</dbReference>
<keyword evidence="7" id="KW-1185">Reference proteome</keyword>
<dbReference type="GO" id="GO:0016757">
    <property type="term" value="F:glycosyltransferase activity"/>
    <property type="evidence" value="ECO:0007669"/>
    <property type="project" value="UniProtKB-KW"/>
</dbReference>